<feature type="region of interest" description="Disordered" evidence="1">
    <location>
        <begin position="89"/>
        <end position="118"/>
    </location>
</feature>
<reference evidence="3" key="2">
    <citation type="submission" date="2023-05" db="EMBL/GenBank/DDBJ databases">
        <authorList>
            <consortium name="Lawrence Berkeley National Laboratory"/>
            <person name="Steindorff A."/>
            <person name="Hensen N."/>
            <person name="Bonometti L."/>
            <person name="Westerberg I."/>
            <person name="Brannstrom I.O."/>
            <person name="Guillou S."/>
            <person name="Cros-Aarteil S."/>
            <person name="Calhoun S."/>
            <person name="Haridas S."/>
            <person name="Kuo A."/>
            <person name="Mondo S."/>
            <person name="Pangilinan J."/>
            <person name="Riley R."/>
            <person name="Labutti K."/>
            <person name="Andreopoulos B."/>
            <person name="Lipzen A."/>
            <person name="Chen C."/>
            <person name="Yanf M."/>
            <person name="Daum C."/>
            <person name="Ng V."/>
            <person name="Clum A."/>
            <person name="Ohm R."/>
            <person name="Martin F."/>
            <person name="Silar P."/>
            <person name="Natvig D."/>
            <person name="Lalanne C."/>
            <person name="Gautier V."/>
            <person name="Ament-Velasquez S.L."/>
            <person name="Kruys A."/>
            <person name="Hutchinson M.I."/>
            <person name="Powell A.J."/>
            <person name="Barry K."/>
            <person name="Miller A.N."/>
            <person name="Grigoriev I.V."/>
            <person name="Debuchy R."/>
            <person name="Gladieux P."/>
            <person name="Thoren M.H."/>
            <person name="Johannesson H."/>
        </authorList>
    </citation>
    <scope>NUCLEOTIDE SEQUENCE</scope>
    <source>
        <strain evidence="3">CBS 892.96</strain>
    </source>
</reference>
<comment type="caution">
    <text evidence="3">The sequence shown here is derived from an EMBL/GenBank/DDBJ whole genome shotgun (WGS) entry which is preliminary data.</text>
</comment>
<evidence type="ECO:0000313" key="4">
    <source>
        <dbReference type="Proteomes" id="UP001302321"/>
    </source>
</evidence>
<dbReference type="Proteomes" id="UP001302321">
    <property type="component" value="Unassembled WGS sequence"/>
</dbReference>
<reference evidence="3" key="1">
    <citation type="journal article" date="2023" name="Mol. Phylogenet. Evol.">
        <title>Genome-scale phylogeny and comparative genomics of the fungal order Sordariales.</title>
        <authorList>
            <person name="Hensen N."/>
            <person name="Bonometti L."/>
            <person name="Westerberg I."/>
            <person name="Brannstrom I.O."/>
            <person name="Guillou S."/>
            <person name="Cros-Aarteil S."/>
            <person name="Calhoun S."/>
            <person name="Haridas S."/>
            <person name="Kuo A."/>
            <person name="Mondo S."/>
            <person name="Pangilinan J."/>
            <person name="Riley R."/>
            <person name="LaButti K."/>
            <person name="Andreopoulos B."/>
            <person name="Lipzen A."/>
            <person name="Chen C."/>
            <person name="Yan M."/>
            <person name="Daum C."/>
            <person name="Ng V."/>
            <person name="Clum A."/>
            <person name="Steindorff A."/>
            <person name="Ohm R.A."/>
            <person name="Martin F."/>
            <person name="Silar P."/>
            <person name="Natvig D.O."/>
            <person name="Lalanne C."/>
            <person name="Gautier V."/>
            <person name="Ament-Velasquez S.L."/>
            <person name="Kruys A."/>
            <person name="Hutchinson M.I."/>
            <person name="Powell A.J."/>
            <person name="Barry K."/>
            <person name="Miller A.N."/>
            <person name="Grigoriev I.V."/>
            <person name="Debuchy R."/>
            <person name="Gladieux P."/>
            <person name="Hiltunen Thoren M."/>
            <person name="Johannesson H."/>
        </authorList>
    </citation>
    <scope>NUCLEOTIDE SEQUENCE</scope>
    <source>
        <strain evidence="3">CBS 892.96</strain>
    </source>
</reference>
<proteinExistence type="predicted"/>
<evidence type="ECO:0000256" key="1">
    <source>
        <dbReference type="SAM" id="MobiDB-lite"/>
    </source>
</evidence>
<sequence length="206" mass="22484">MSPSRCPGTHVAFVAAILVMLLLGVVWLSRESMTADVQSRDGGASAKLDKRHHDEFFRLMEKLQPLCPRRRVIFSDLLRRACSCMHGFEGKKSSAASPRGDASRAHGNPTMMQKPTSSADDDAATLLGSCHCLAHGTSYVLFKVLILSVLFHVFIPRLSQRSKVVGCTSAVNGCKSRPNCATVAINVTIEPNDTKHLGQIKKSRRP</sequence>
<evidence type="ECO:0000313" key="3">
    <source>
        <dbReference type="EMBL" id="KAK4173067.1"/>
    </source>
</evidence>
<organism evidence="3 4">
    <name type="scientific">Triangularia setosa</name>
    <dbReference type="NCBI Taxonomy" id="2587417"/>
    <lineage>
        <taxon>Eukaryota</taxon>
        <taxon>Fungi</taxon>
        <taxon>Dikarya</taxon>
        <taxon>Ascomycota</taxon>
        <taxon>Pezizomycotina</taxon>
        <taxon>Sordariomycetes</taxon>
        <taxon>Sordariomycetidae</taxon>
        <taxon>Sordariales</taxon>
        <taxon>Podosporaceae</taxon>
        <taxon>Triangularia</taxon>
    </lineage>
</organism>
<keyword evidence="2" id="KW-1133">Transmembrane helix</keyword>
<dbReference type="AlphaFoldDB" id="A0AAN6W2F4"/>
<keyword evidence="2" id="KW-0812">Transmembrane</keyword>
<keyword evidence="2" id="KW-0472">Membrane</keyword>
<accession>A0AAN6W2F4</accession>
<evidence type="ECO:0000256" key="2">
    <source>
        <dbReference type="SAM" id="Phobius"/>
    </source>
</evidence>
<gene>
    <name evidence="3" type="ORF">QBC36DRAFT_63012</name>
</gene>
<feature type="transmembrane region" description="Helical" evidence="2">
    <location>
        <begin position="12"/>
        <end position="29"/>
    </location>
</feature>
<dbReference type="EMBL" id="MU866371">
    <property type="protein sequence ID" value="KAK4173067.1"/>
    <property type="molecule type" value="Genomic_DNA"/>
</dbReference>
<protein>
    <submittedName>
        <fullName evidence="3">Uncharacterized protein</fullName>
    </submittedName>
</protein>
<keyword evidence="4" id="KW-1185">Reference proteome</keyword>
<name>A0AAN6W2F4_9PEZI</name>
<feature type="transmembrane region" description="Helical" evidence="2">
    <location>
        <begin position="136"/>
        <end position="155"/>
    </location>
</feature>